<keyword evidence="1" id="KW-0472">Membrane</keyword>
<accession>A0AB32XBG5</accession>
<evidence type="ECO:0000256" key="1">
    <source>
        <dbReference type="SAM" id="Phobius"/>
    </source>
</evidence>
<name>A0AB32XBG5_MYCFM</name>
<keyword evidence="1" id="KW-1133">Transmembrane helix</keyword>
<feature type="transmembrane region" description="Helical" evidence="1">
    <location>
        <begin position="209"/>
        <end position="236"/>
    </location>
</feature>
<feature type="transmembrane region" description="Helical" evidence="1">
    <location>
        <begin position="242"/>
        <end position="261"/>
    </location>
</feature>
<evidence type="ECO:0008006" key="4">
    <source>
        <dbReference type="Google" id="ProtNLM"/>
    </source>
</evidence>
<reference evidence="2 3" key="1">
    <citation type="journal article" date="2011" name="J. Bacteriol.">
        <title>Genome sequence of the repetitive-sequence-rich Mycoplasma fermentans strain M64.</title>
        <authorList>
            <person name="Shu H.W."/>
            <person name="Liu T.T."/>
            <person name="Chang H.Y."/>
            <person name="Liu Y.M."/>
            <person name="Wu K.M."/>
            <person name="Shu H.Y."/>
            <person name="Tsai S.F."/>
            <person name="Hsiao K.J."/>
            <person name="Hu W.S."/>
            <person name="Ng W.V."/>
        </authorList>
    </citation>
    <scope>NUCLEOTIDE SEQUENCE [LARGE SCALE GENOMIC DNA]</scope>
    <source>
        <strain evidence="2 3">M64</strain>
    </source>
</reference>
<dbReference type="NCBIfam" id="NF045848">
    <property type="entry name" value="MMCAP2_0566_fam"/>
    <property type="match status" value="1"/>
</dbReference>
<keyword evidence="1" id="KW-0812">Transmembrane</keyword>
<dbReference type="AlphaFoldDB" id="A0AB32XBG5"/>
<evidence type="ECO:0000313" key="3">
    <source>
        <dbReference type="Proteomes" id="UP000007473"/>
    </source>
</evidence>
<organism evidence="2 3">
    <name type="scientific">Mycoplasmopsis fermentans (strain M64)</name>
    <name type="common">Mycoplasma fermentans</name>
    <dbReference type="NCBI Taxonomy" id="943945"/>
    <lineage>
        <taxon>Bacteria</taxon>
        <taxon>Bacillati</taxon>
        <taxon>Mycoplasmatota</taxon>
        <taxon>Mycoplasmoidales</taxon>
        <taxon>Metamycoplasmataceae</taxon>
        <taxon>Mycoplasmopsis</taxon>
    </lineage>
</organism>
<dbReference type="Proteomes" id="UP000007473">
    <property type="component" value="Chromosome"/>
</dbReference>
<gene>
    <name evidence="2" type="ordered locus">MfeM64YM_0378</name>
</gene>
<evidence type="ECO:0000313" key="2">
    <source>
        <dbReference type="EMBL" id="ADV34380.1"/>
    </source>
</evidence>
<feature type="transmembrane region" description="Helical" evidence="1">
    <location>
        <begin position="71"/>
        <end position="92"/>
    </location>
</feature>
<dbReference type="KEGG" id="mfm:MfeM64YM_0378"/>
<protein>
    <recommendedName>
        <fullName evidence="4">TrbL/VirB6 plasmid conjugal transfer protein</fullName>
    </recommendedName>
</protein>
<dbReference type="RefSeq" id="WP_013526815.1">
    <property type="nucleotide sequence ID" value="NC_014921.1"/>
</dbReference>
<dbReference type="NCBIfam" id="NF045889">
    <property type="entry name" value="ICE_Mbov_0396_TM"/>
    <property type="match status" value="1"/>
</dbReference>
<feature type="transmembrane region" description="Helical" evidence="1">
    <location>
        <begin position="313"/>
        <end position="332"/>
    </location>
</feature>
<feature type="transmembrane region" description="Helical" evidence="1">
    <location>
        <begin position="112"/>
        <end position="134"/>
    </location>
</feature>
<feature type="transmembrane region" description="Helical" evidence="1">
    <location>
        <begin position="281"/>
        <end position="307"/>
    </location>
</feature>
<sequence length="396" mass="43802">MSGFFTRVMEIFKYGPTYVLYLLLFFVSLIVFILLAILLSVVKLATFDLLNFVIFGIMPRQNILDHQSPYMYVRFAIVSAVIWLVMFFVLIIKFSFSESEKSVSLMRSALVFSVKSLFILLAFQITILLFNLFVQKIITLMIGEGNDIVVAFINGLHRLFYPPKLAGDVKDILIPATTNPFGFTINLDISFGSFVALAKKTEHLNIGNWASILITAAFLSIIGAVFIAIPLVLGWMDAIGKIFPLFFLYLIFPIILPLSLLDDGKKVRIWKDKYVGNMLSVGVFFLGLQILFAFFGAVNLFLTQIFIASSTNGFGWVLQALASIIIYGATALKYSEISEIITSFIGTSVSSKNTIKSASAAGNSAAKTGRAAQGGAQLAENVKKMGWKGLFLKPKE</sequence>
<feature type="transmembrane region" description="Helical" evidence="1">
    <location>
        <begin position="20"/>
        <end position="50"/>
    </location>
</feature>
<dbReference type="EMBL" id="CP002458">
    <property type="protein sequence ID" value="ADV34380.1"/>
    <property type="molecule type" value="Genomic_DNA"/>
</dbReference>
<proteinExistence type="predicted"/>